<organism evidence="3 4">
    <name type="scientific">Giardia intestinalis</name>
    <name type="common">Giardia lamblia</name>
    <dbReference type="NCBI Taxonomy" id="5741"/>
    <lineage>
        <taxon>Eukaryota</taxon>
        <taxon>Metamonada</taxon>
        <taxon>Diplomonadida</taxon>
        <taxon>Hexamitidae</taxon>
        <taxon>Giardiinae</taxon>
        <taxon>Giardia</taxon>
    </lineage>
</organism>
<dbReference type="InterPro" id="IPR009030">
    <property type="entry name" value="Growth_fac_rcpt_cys_sf"/>
</dbReference>
<dbReference type="InterPro" id="IPR005127">
    <property type="entry name" value="Giardia_VSP"/>
</dbReference>
<dbReference type="VEuPathDB" id="GiardiaDB:DHA2_151498"/>
<proteinExistence type="predicted"/>
<feature type="signal peptide" evidence="2">
    <location>
        <begin position="1"/>
        <end position="17"/>
    </location>
</feature>
<reference evidence="3 4" key="2">
    <citation type="journal article" date="2013" name="Genome Biol. Evol.">
        <title>Genome sequencing of Giardia lamblia genotypes A2 and B isolates (DH and GS) and comparative analysis with the genomes of genotypes A1 and E (WB and Pig).</title>
        <authorList>
            <person name="Adam R.D."/>
            <person name="Dahlstrom E.W."/>
            <person name="Martens C.A."/>
            <person name="Bruno D.P."/>
            <person name="Barbian K.D."/>
            <person name="Ricklefs S.M."/>
            <person name="Hernandez M.M."/>
            <person name="Narla N.P."/>
            <person name="Patel R.B."/>
            <person name="Porcella S.F."/>
            <person name="Nash T.E."/>
        </authorList>
    </citation>
    <scope>NUCLEOTIDE SEQUENCE [LARGE SCALE GENOMIC DNA]</scope>
    <source>
        <strain evidence="3 4">GS</strain>
    </source>
</reference>
<keyword evidence="1" id="KW-0812">Transmembrane</keyword>
<feature type="transmembrane region" description="Helical" evidence="1">
    <location>
        <begin position="367"/>
        <end position="391"/>
    </location>
</feature>
<keyword evidence="1" id="KW-0472">Membrane</keyword>
<dbReference type="VEuPathDB" id="GiardiaDB:GL50581_2720"/>
<evidence type="ECO:0000313" key="4">
    <source>
        <dbReference type="Proteomes" id="UP000018040"/>
    </source>
</evidence>
<name>V6TQ85_GIAIN</name>
<reference evidence="4" key="1">
    <citation type="submission" date="2012-02" db="EMBL/GenBank/DDBJ databases">
        <title>Genome sequencing of Giardia lamblia Genotypes A2 and B isolates (DH and GS) and comparative analysis with the genomes of Genotypes A1 and E (WB and Pig).</title>
        <authorList>
            <person name="Adam R."/>
            <person name="Dahlstrom E."/>
            <person name="Martens C."/>
            <person name="Bruno D."/>
            <person name="Barbian K."/>
            <person name="Porcella S.F."/>
            <person name="Nash T."/>
        </authorList>
    </citation>
    <scope>NUCLEOTIDE SEQUENCE</scope>
    <source>
        <strain evidence="4">GS</strain>
    </source>
</reference>
<dbReference type="OrthoDB" id="160294at2759"/>
<dbReference type="SMART" id="SM00261">
    <property type="entry name" value="FU"/>
    <property type="match status" value="3"/>
</dbReference>
<evidence type="ECO:0000256" key="2">
    <source>
        <dbReference type="SAM" id="SignalP"/>
    </source>
</evidence>
<gene>
    <name evidence="3" type="ORF">GSB_155369</name>
</gene>
<keyword evidence="2" id="KW-0732">Signal</keyword>
<evidence type="ECO:0000256" key="1">
    <source>
        <dbReference type="SAM" id="Phobius"/>
    </source>
</evidence>
<dbReference type="VEuPathDB" id="GiardiaDB:QR46_4768"/>
<dbReference type="Pfam" id="PF03302">
    <property type="entry name" value="VSP"/>
    <property type="match status" value="1"/>
</dbReference>
<comment type="caution">
    <text evidence="3">The sequence shown here is derived from an EMBL/GenBank/DDBJ whole genome shotgun (WGS) entry which is preliminary data.</text>
</comment>
<sequence>MLAIYLAVGALADACNSGDASSNCGSANCEMVGTTQICTNCVTGYVPINGKCVAKATSSSDITTAGCKTAENGEADQICGQCGANYFLHKGGCYAIGGDPGSFICADEASGSGGTEGVCSTCKAENGFFKHPSPAATKQSCISCSETNNVDSVTGVAGCTACSPPSAAGDSNTPKAATCTACTDPKIVKTDKNKTTTCVTDDECTKAEGFFIDSTSGKKCSACNENCKTCSGGATNDKCTSCKTDTLYLKKADGLQTGTCVNAAGCTNGNTYYADDTDPKTCKACAEGTFEGCETCEKSTDGAVVCKTCGSRKKIRPDKKGCIDACPPDVSTEKNGVCECVAGYAPTADGSSCASSSANRNALSTGAIAGISIVVILIIGGLVGFLCWWFVCRGKA</sequence>
<dbReference type="InterPro" id="IPR006212">
    <property type="entry name" value="Furin_repeat"/>
</dbReference>
<dbReference type="VEuPathDB" id="GiardiaDB:GL50803_0050163"/>
<evidence type="ECO:0000313" key="3">
    <source>
        <dbReference type="EMBL" id="ESU40744.1"/>
    </source>
</evidence>
<dbReference type="EMBL" id="AHHH01000178">
    <property type="protein sequence ID" value="ESU40744.1"/>
    <property type="molecule type" value="Genomic_DNA"/>
</dbReference>
<feature type="chain" id="PRO_5004751731" evidence="2">
    <location>
        <begin position="18"/>
        <end position="396"/>
    </location>
</feature>
<dbReference type="AlphaFoldDB" id="V6TQ85"/>
<dbReference type="PANTHER" id="PTHR23275">
    <property type="entry name" value="CABRIOLET.-RELATED"/>
    <property type="match status" value="1"/>
</dbReference>
<dbReference type="InterPro" id="IPR052798">
    <property type="entry name" value="Giardia_VSA"/>
</dbReference>
<protein>
    <submittedName>
        <fullName evidence="3">Variant-specific surface protein</fullName>
    </submittedName>
</protein>
<dbReference type="PANTHER" id="PTHR23275:SF100">
    <property type="entry name" value="EGF-LIKE DOMAIN-CONTAINING PROTEIN"/>
    <property type="match status" value="1"/>
</dbReference>
<dbReference type="SUPFAM" id="SSF57184">
    <property type="entry name" value="Growth factor receptor domain"/>
    <property type="match status" value="1"/>
</dbReference>
<keyword evidence="1" id="KW-1133">Transmembrane helix</keyword>
<dbReference type="Proteomes" id="UP000018040">
    <property type="component" value="Unassembled WGS sequence"/>
</dbReference>
<dbReference type="Gene3D" id="2.10.220.10">
    <property type="entry name" value="Hormone Receptor, Insulin-like Growth Factor Receptor 1, Chain A, domain 2"/>
    <property type="match status" value="1"/>
</dbReference>
<accession>V6TQ85</accession>